<dbReference type="PRINTS" id="PR00148">
    <property type="entry name" value="ENOLASE"/>
</dbReference>
<evidence type="ECO:0000256" key="8">
    <source>
        <dbReference type="ARBA" id="ARBA00023239"/>
    </source>
</evidence>
<evidence type="ECO:0000256" key="5">
    <source>
        <dbReference type="ARBA" id="ARBA00022525"/>
    </source>
</evidence>
<dbReference type="PIRSF" id="PIRSF001400">
    <property type="entry name" value="Enolase"/>
    <property type="match status" value="1"/>
</dbReference>
<accession>A0ABW2CU32</accession>
<evidence type="ECO:0000256" key="4">
    <source>
        <dbReference type="ARBA" id="ARBA00017068"/>
    </source>
</evidence>
<sequence>MTASTEITSVTGHRRWDSRARPTVEVVVRTPAGTGRALAPAGASTGSGEAVDLRDGGEAFGGKDVTRAVAGVNGDIAAALTGMDVADQAAVDARLEEVDGEAGFARLGGNAAVAASMAVAQAAAVAHGVPLWRHLDPAAARLPLPEIQIFGGGAHAHGRLDIQDLLVVPLAAGSFREAFDWTVEIHRAAGRWLDERGRLAGVAEEGGWWPAFESNAEALEALVAAIEGAGLVPGEQVGISLDIAATQLVGSDGSYRLTREDRTYDRDGWGEVLLGWLDRFPIVSIEDPFAEDDPAGMALLTAAVGDRVQVVGDDFLVTDAERVRAAASDRTANTVLVKPNQAGTLTRAKAALDAAAEAGFGAIVSARSGETEDVTISHLAVGWGSGGFKVGSATRGERTAKWNELLRIEENLGPSARYAGRAGLGPWQSR</sequence>
<feature type="active site" description="Proton donor" evidence="9">
    <location>
        <position position="205"/>
    </location>
</feature>
<dbReference type="SMART" id="SM01193">
    <property type="entry name" value="Enolase_N"/>
    <property type="match status" value="1"/>
</dbReference>
<keyword evidence="9" id="KW-0479">Metal-binding</keyword>
<keyword evidence="9" id="KW-0963">Cytoplasm</keyword>
<feature type="active site" description="Proton acceptor" evidence="9">
    <location>
        <position position="338"/>
    </location>
</feature>
<reference evidence="13" key="1">
    <citation type="journal article" date="2019" name="Int. J. Syst. Evol. Microbiol.">
        <title>The Global Catalogue of Microorganisms (GCM) 10K type strain sequencing project: providing services to taxonomists for standard genome sequencing and annotation.</title>
        <authorList>
            <consortium name="The Broad Institute Genomics Platform"/>
            <consortium name="The Broad Institute Genome Sequencing Center for Infectious Disease"/>
            <person name="Wu L."/>
            <person name="Ma J."/>
        </authorList>
    </citation>
    <scope>NUCLEOTIDE SEQUENCE [LARGE SCALE GENOMIC DNA]</scope>
    <source>
        <strain evidence="13">JCM 3369</strain>
    </source>
</reference>
<dbReference type="InterPro" id="IPR000941">
    <property type="entry name" value="Enolase"/>
</dbReference>
<dbReference type="SUPFAM" id="SSF51604">
    <property type="entry name" value="Enolase C-terminal domain-like"/>
    <property type="match status" value="1"/>
</dbReference>
<keyword evidence="13" id="KW-1185">Reference proteome</keyword>
<feature type="binding site" evidence="9">
    <location>
        <position position="313"/>
    </location>
    <ligand>
        <name>Mg(2+)</name>
        <dbReference type="ChEBI" id="CHEBI:18420"/>
    </ligand>
</feature>
<evidence type="ECO:0000256" key="2">
    <source>
        <dbReference type="ARBA" id="ARBA00009604"/>
    </source>
</evidence>
<feature type="binding site" evidence="9">
    <location>
        <position position="338"/>
    </location>
    <ligand>
        <name>(2R)-2-phosphoglycerate</name>
        <dbReference type="ChEBI" id="CHEBI:58289"/>
    </ligand>
</feature>
<dbReference type="SFLD" id="SFLDG00178">
    <property type="entry name" value="enolase"/>
    <property type="match status" value="1"/>
</dbReference>
<evidence type="ECO:0000259" key="10">
    <source>
        <dbReference type="SMART" id="SM01192"/>
    </source>
</evidence>
<feature type="domain" description="Enolase C-terminal TIM barrel" evidence="10">
    <location>
        <begin position="139"/>
        <end position="426"/>
    </location>
</feature>
<comment type="catalytic activity">
    <reaction evidence="9">
        <text>(2R)-2-phosphoglycerate = phosphoenolpyruvate + H2O</text>
        <dbReference type="Rhea" id="RHEA:10164"/>
        <dbReference type="ChEBI" id="CHEBI:15377"/>
        <dbReference type="ChEBI" id="CHEBI:58289"/>
        <dbReference type="ChEBI" id="CHEBI:58702"/>
        <dbReference type="EC" id="4.2.1.11"/>
    </reaction>
</comment>
<dbReference type="Pfam" id="PF03952">
    <property type="entry name" value="Enolase_N"/>
    <property type="match status" value="1"/>
</dbReference>
<dbReference type="PANTHER" id="PTHR11902">
    <property type="entry name" value="ENOLASE"/>
    <property type="match status" value="1"/>
</dbReference>
<dbReference type="Pfam" id="PF00113">
    <property type="entry name" value="Enolase_C"/>
    <property type="match status" value="1"/>
</dbReference>
<comment type="caution">
    <text evidence="12">The sequence shown here is derived from an EMBL/GenBank/DDBJ whole genome shotgun (WGS) entry which is preliminary data.</text>
</comment>
<dbReference type="RefSeq" id="WP_160820261.1">
    <property type="nucleotide sequence ID" value="NZ_JBHSXS010000028.1"/>
</dbReference>
<dbReference type="Gene3D" id="3.30.390.10">
    <property type="entry name" value="Enolase-like, N-terminal domain"/>
    <property type="match status" value="1"/>
</dbReference>
<dbReference type="SFLD" id="SFLDS00001">
    <property type="entry name" value="Enolase"/>
    <property type="match status" value="1"/>
</dbReference>
<dbReference type="Gene3D" id="3.20.20.120">
    <property type="entry name" value="Enolase-like C-terminal domain"/>
    <property type="match status" value="1"/>
</dbReference>
<dbReference type="HAMAP" id="MF_00318">
    <property type="entry name" value="Enolase"/>
    <property type="match status" value="1"/>
</dbReference>
<dbReference type="GO" id="GO:0004634">
    <property type="term" value="F:phosphopyruvate hydratase activity"/>
    <property type="evidence" value="ECO:0007669"/>
    <property type="project" value="UniProtKB-EC"/>
</dbReference>
<dbReference type="InterPro" id="IPR020810">
    <property type="entry name" value="Enolase_C"/>
</dbReference>
<feature type="binding site" evidence="9">
    <location>
        <position position="368"/>
    </location>
    <ligand>
        <name>(2R)-2-phosphoglycerate</name>
        <dbReference type="ChEBI" id="CHEBI:58289"/>
    </ligand>
</feature>
<keyword evidence="5 9" id="KW-0964">Secreted</keyword>
<dbReference type="SMART" id="SM01192">
    <property type="entry name" value="Enolase_C"/>
    <property type="match status" value="1"/>
</dbReference>
<dbReference type="PANTHER" id="PTHR11902:SF1">
    <property type="entry name" value="ENOLASE"/>
    <property type="match status" value="1"/>
</dbReference>
<feature type="domain" description="Enolase N-terminal" evidence="11">
    <location>
        <begin position="7"/>
        <end position="135"/>
    </location>
</feature>
<comment type="similarity">
    <text evidence="2 9">Belongs to the enolase family.</text>
</comment>
<organism evidence="12 13">
    <name type="scientific">Actinomadura yumaensis</name>
    <dbReference type="NCBI Taxonomy" id="111807"/>
    <lineage>
        <taxon>Bacteria</taxon>
        <taxon>Bacillati</taxon>
        <taxon>Actinomycetota</taxon>
        <taxon>Actinomycetes</taxon>
        <taxon>Streptosporangiales</taxon>
        <taxon>Thermomonosporaceae</taxon>
        <taxon>Actinomadura</taxon>
    </lineage>
</organism>
<dbReference type="InterPro" id="IPR020811">
    <property type="entry name" value="Enolase_N"/>
</dbReference>
<evidence type="ECO:0000259" key="11">
    <source>
        <dbReference type="SMART" id="SM01193"/>
    </source>
</evidence>
<feature type="binding site" evidence="9">
    <location>
        <position position="242"/>
    </location>
    <ligand>
        <name>Mg(2+)</name>
        <dbReference type="ChEBI" id="CHEBI:18420"/>
    </ligand>
</feature>
<comment type="cofactor">
    <cofactor evidence="9">
        <name>Mg(2+)</name>
        <dbReference type="ChEBI" id="CHEBI:18420"/>
    </cofactor>
    <text evidence="9">Binds a second Mg(2+) ion via substrate during catalysis.</text>
</comment>
<evidence type="ECO:0000256" key="3">
    <source>
        <dbReference type="ARBA" id="ARBA00012058"/>
    </source>
</evidence>
<protein>
    <recommendedName>
        <fullName evidence="4 9">Enolase</fullName>
        <ecNumber evidence="3 9">4.2.1.11</ecNumber>
    </recommendedName>
    <alternativeName>
        <fullName evidence="9">2-phospho-D-glycerate hydro-lyase</fullName>
    </alternativeName>
    <alternativeName>
        <fullName evidence="9">2-phosphoglycerate dehydratase</fullName>
    </alternativeName>
</protein>
<keyword evidence="8 9" id="KW-0456">Lyase</keyword>
<dbReference type="Proteomes" id="UP001596380">
    <property type="component" value="Unassembled WGS sequence"/>
</dbReference>
<feature type="binding site" evidence="9">
    <location>
        <position position="163"/>
    </location>
    <ligand>
        <name>(2R)-2-phosphoglycerate</name>
        <dbReference type="ChEBI" id="CHEBI:58289"/>
    </ligand>
</feature>
<evidence type="ECO:0000256" key="1">
    <source>
        <dbReference type="ARBA" id="ARBA00005031"/>
    </source>
</evidence>
<dbReference type="EC" id="4.2.1.11" evidence="3 9"/>
<feature type="binding site" evidence="9">
    <location>
        <position position="367"/>
    </location>
    <ligand>
        <name>(2R)-2-phosphoglycerate</name>
        <dbReference type="ChEBI" id="CHEBI:58289"/>
    </ligand>
</feature>
<evidence type="ECO:0000256" key="6">
    <source>
        <dbReference type="ARBA" id="ARBA00022842"/>
    </source>
</evidence>
<dbReference type="SFLD" id="SFLDF00002">
    <property type="entry name" value="enolase"/>
    <property type="match status" value="1"/>
</dbReference>
<dbReference type="InterPro" id="IPR029017">
    <property type="entry name" value="Enolase-like_N"/>
</dbReference>
<comment type="function">
    <text evidence="9">Catalyzes the reversible conversion of 2-phosphoglycerate (2-PG) into phosphoenolpyruvate (PEP). It is essential for the degradation of carbohydrates via glycolysis.</text>
</comment>
<keyword evidence="6 9" id="KW-0460">Magnesium</keyword>
<evidence type="ECO:0000256" key="9">
    <source>
        <dbReference type="HAMAP-Rule" id="MF_00318"/>
    </source>
</evidence>
<proteinExistence type="inferred from homology"/>
<dbReference type="SUPFAM" id="SSF54826">
    <property type="entry name" value="Enolase N-terminal domain-like"/>
    <property type="match status" value="1"/>
</dbReference>
<dbReference type="EMBL" id="JBHSXS010000028">
    <property type="protein sequence ID" value="MFC6884578.1"/>
    <property type="molecule type" value="Genomic_DNA"/>
</dbReference>
<feature type="binding site" evidence="9">
    <location>
        <position position="286"/>
    </location>
    <ligand>
        <name>Mg(2+)</name>
        <dbReference type="ChEBI" id="CHEBI:18420"/>
    </ligand>
</feature>
<name>A0ABW2CU32_9ACTN</name>
<evidence type="ECO:0000256" key="7">
    <source>
        <dbReference type="ARBA" id="ARBA00023152"/>
    </source>
</evidence>
<evidence type="ECO:0000313" key="12">
    <source>
        <dbReference type="EMBL" id="MFC6884578.1"/>
    </source>
</evidence>
<feature type="binding site" evidence="9">
    <location>
        <position position="389"/>
    </location>
    <ligand>
        <name>(2R)-2-phosphoglycerate</name>
        <dbReference type="ChEBI" id="CHEBI:58289"/>
    </ligand>
</feature>
<keyword evidence="7 9" id="KW-0324">Glycolysis</keyword>
<gene>
    <name evidence="9 12" type="primary">eno</name>
    <name evidence="12" type="ORF">ACFQKB_32800</name>
</gene>
<comment type="subcellular location">
    <subcellularLocation>
        <location evidence="9">Cytoplasm</location>
    </subcellularLocation>
    <subcellularLocation>
        <location evidence="9">Secreted</location>
    </subcellularLocation>
    <subcellularLocation>
        <location evidence="9">Cell surface</location>
    </subcellularLocation>
    <text evidence="9">Fractions of enolase are present in both the cytoplasm and on the cell surface.</text>
</comment>
<comment type="pathway">
    <text evidence="1 9">Carbohydrate degradation; glycolysis; pyruvate from D-glyceraldehyde 3-phosphate: step 4/5.</text>
</comment>
<evidence type="ECO:0000313" key="13">
    <source>
        <dbReference type="Proteomes" id="UP001596380"/>
    </source>
</evidence>
<dbReference type="InterPro" id="IPR036849">
    <property type="entry name" value="Enolase-like_C_sf"/>
</dbReference>